<dbReference type="Pfam" id="PF00535">
    <property type="entry name" value="Glycos_transf_2"/>
    <property type="match status" value="1"/>
</dbReference>
<dbReference type="CDD" id="cd04196">
    <property type="entry name" value="GT_2_like_d"/>
    <property type="match status" value="1"/>
</dbReference>
<dbReference type="InterPro" id="IPR001173">
    <property type="entry name" value="Glyco_trans_2-like"/>
</dbReference>
<dbReference type="Gene3D" id="3.90.550.10">
    <property type="entry name" value="Spore Coat Polysaccharide Biosynthesis Protein SpsA, Chain A"/>
    <property type="match status" value="1"/>
</dbReference>
<gene>
    <name evidence="2" type="ORF">ACFSUD_17925</name>
</gene>
<proteinExistence type="predicted"/>
<evidence type="ECO:0000313" key="2">
    <source>
        <dbReference type="EMBL" id="MFD2741455.1"/>
    </source>
</evidence>
<dbReference type="InterPro" id="IPR029044">
    <property type="entry name" value="Nucleotide-diphossugar_trans"/>
</dbReference>
<dbReference type="RefSeq" id="WP_386375882.1">
    <property type="nucleotide sequence ID" value="NZ_JBHUMP010000026.1"/>
</dbReference>
<dbReference type="PANTHER" id="PTHR22916">
    <property type="entry name" value="GLYCOSYLTRANSFERASE"/>
    <property type="match status" value="1"/>
</dbReference>
<accession>A0ABW5U7B6</accession>
<dbReference type="Proteomes" id="UP001597474">
    <property type="component" value="Unassembled WGS sequence"/>
</dbReference>
<reference evidence="3" key="1">
    <citation type="journal article" date="2019" name="Int. J. Syst. Evol. Microbiol.">
        <title>The Global Catalogue of Microorganisms (GCM) 10K type strain sequencing project: providing services to taxonomists for standard genome sequencing and annotation.</title>
        <authorList>
            <consortium name="The Broad Institute Genomics Platform"/>
            <consortium name="The Broad Institute Genome Sequencing Center for Infectious Disease"/>
            <person name="Wu L."/>
            <person name="Ma J."/>
        </authorList>
    </citation>
    <scope>NUCLEOTIDE SEQUENCE [LARGE SCALE GENOMIC DNA]</scope>
    <source>
        <strain evidence="3">TISTR 2562</strain>
    </source>
</reference>
<dbReference type="SUPFAM" id="SSF53448">
    <property type="entry name" value="Nucleotide-diphospho-sugar transferases"/>
    <property type="match status" value="1"/>
</dbReference>
<comment type="caution">
    <text evidence="2">The sequence shown here is derived from an EMBL/GenBank/DDBJ whole genome shotgun (WGS) entry which is preliminary data.</text>
</comment>
<evidence type="ECO:0000259" key="1">
    <source>
        <dbReference type="Pfam" id="PF00535"/>
    </source>
</evidence>
<sequence length="324" mass="35677">MIAPQAQGDCVTILMAVYNGADCLEEQLQSLLAQDHPCWHLVTSDDGSRDDSPAILADFADQVRARAEATGARIRVSNLQGPGQGGSENFLFLLRQAGRAALPGWIAFSDQDDVWLPDRLSRGLAALRARSDDGPALYCSRTWVSSSDLGERRLSAPRPRPTGFRNALVQNIASGNTILLNPAAADLVSTAVSRVPQVVVHDWWVYQLVSGAGGEVVHDDEPTLLYRQHAVNQIGANDTFWSRLKRVRQLLRGDFRDWNRINVAALRSAGTALTPPNRALLEDFARLPDLPLPLRLHRLSRLGLYRQSTISTVALWVAALLRRL</sequence>
<organism evidence="2 3">
    <name type="scientific">Sulfitobacter aestuarii</name>
    <dbReference type="NCBI Taxonomy" id="2161676"/>
    <lineage>
        <taxon>Bacteria</taxon>
        <taxon>Pseudomonadati</taxon>
        <taxon>Pseudomonadota</taxon>
        <taxon>Alphaproteobacteria</taxon>
        <taxon>Rhodobacterales</taxon>
        <taxon>Roseobacteraceae</taxon>
        <taxon>Sulfitobacter</taxon>
    </lineage>
</organism>
<name>A0ABW5U7B6_9RHOB</name>
<dbReference type="PANTHER" id="PTHR22916:SF3">
    <property type="entry name" value="UDP-GLCNAC:BETAGAL BETA-1,3-N-ACETYLGLUCOSAMINYLTRANSFERASE-LIKE PROTEIN 1"/>
    <property type="match status" value="1"/>
</dbReference>
<dbReference type="EMBL" id="JBHUMP010000026">
    <property type="protein sequence ID" value="MFD2741455.1"/>
    <property type="molecule type" value="Genomic_DNA"/>
</dbReference>
<protein>
    <submittedName>
        <fullName evidence="2">Glycosyltransferase family 2 protein</fullName>
    </submittedName>
</protein>
<evidence type="ECO:0000313" key="3">
    <source>
        <dbReference type="Proteomes" id="UP001597474"/>
    </source>
</evidence>
<feature type="domain" description="Glycosyltransferase 2-like" evidence="1">
    <location>
        <begin position="12"/>
        <end position="154"/>
    </location>
</feature>
<keyword evidence="3" id="KW-1185">Reference proteome</keyword>